<evidence type="ECO:0000313" key="8">
    <source>
        <dbReference type="Proteomes" id="UP001409585"/>
    </source>
</evidence>
<name>A0AAV3U0W8_9ALTE</name>
<feature type="domain" description="Glycosyltransferase 2-like" evidence="6">
    <location>
        <begin position="11"/>
        <end position="128"/>
    </location>
</feature>
<organism evidence="7 8">
    <name type="scientific">Halioxenophilus aromaticivorans</name>
    <dbReference type="NCBI Taxonomy" id="1306992"/>
    <lineage>
        <taxon>Bacteria</taxon>
        <taxon>Pseudomonadati</taxon>
        <taxon>Pseudomonadota</taxon>
        <taxon>Gammaproteobacteria</taxon>
        <taxon>Alteromonadales</taxon>
        <taxon>Alteromonadaceae</taxon>
        <taxon>Halioxenophilus</taxon>
    </lineage>
</organism>
<evidence type="ECO:0000256" key="3">
    <source>
        <dbReference type="ARBA" id="ARBA00022676"/>
    </source>
</evidence>
<gene>
    <name evidence="7" type="ORF">GCM10025791_17120</name>
</gene>
<dbReference type="InterPro" id="IPR026461">
    <property type="entry name" value="Trfase_2_rSAM/seldom_assoc"/>
</dbReference>
<proteinExistence type="predicted"/>
<protein>
    <submittedName>
        <fullName evidence="7">TIGR04283 family arsenosugar biosynthesis glycosyltransferase</fullName>
    </submittedName>
</protein>
<dbReference type="InterPro" id="IPR029044">
    <property type="entry name" value="Nucleotide-diphossugar_trans"/>
</dbReference>
<dbReference type="CDD" id="cd02522">
    <property type="entry name" value="GT_2_like_a"/>
    <property type="match status" value="1"/>
</dbReference>
<comment type="caution">
    <text evidence="7">The sequence shown here is derived from an EMBL/GenBank/DDBJ whole genome shotgun (WGS) entry which is preliminary data.</text>
</comment>
<dbReference type="AlphaFoldDB" id="A0AAV3U0W8"/>
<keyword evidence="8" id="KW-1185">Reference proteome</keyword>
<sequence>MNCQRCSPSVSVIVPVFNECDNLPALLAHVKNLAALQVILVDGGSSDGSQQLLAESGLTWLSSRPGRARQMNAGASQATGDVLLFLHADTRLPEHSLALLGDGLDNSNRVWGRFNVSIAGASPWLKCIAFMMNQRSRLTGIATGDQAIFIQRLVFESLGGYADIALMEDVELSKRLKCYGPPVCIRQKVITSGRRWQKNGVVKTVLLMWWLRFAYWCGVSPVRLARWYS</sequence>
<evidence type="ECO:0000256" key="2">
    <source>
        <dbReference type="ARBA" id="ARBA00022475"/>
    </source>
</evidence>
<reference evidence="8" key="1">
    <citation type="journal article" date="2019" name="Int. J. Syst. Evol. Microbiol.">
        <title>The Global Catalogue of Microorganisms (GCM) 10K type strain sequencing project: providing services to taxonomists for standard genome sequencing and annotation.</title>
        <authorList>
            <consortium name="The Broad Institute Genomics Platform"/>
            <consortium name="The Broad Institute Genome Sequencing Center for Infectious Disease"/>
            <person name="Wu L."/>
            <person name="Ma J."/>
        </authorList>
    </citation>
    <scope>NUCLEOTIDE SEQUENCE [LARGE SCALE GENOMIC DNA]</scope>
    <source>
        <strain evidence="8">JCM 19134</strain>
    </source>
</reference>
<evidence type="ECO:0000259" key="6">
    <source>
        <dbReference type="Pfam" id="PF00535"/>
    </source>
</evidence>
<dbReference type="SUPFAM" id="SSF53448">
    <property type="entry name" value="Nucleotide-diphospho-sugar transferases"/>
    <property type="match status" value="1"/>
</dbReference>
<keyword evidence="4" id="KW-0808">Transferase</keyword>
<dbReference type="Proteomes" id="UP001409585">
    <property type="component" value="Unassembled WGS sequence"/>
</dbReference>
<keyword evidence="5" id="KW-0472">Membrane</keyword>
<dbReference type="PANTHER" id="PTHR43646">
    <property type="entry name" value="GLYCOSYLTRANSFERASE"/>
    <property type="match status" value="1"/>
</dbReference>
<dbReference type="EMBL" id="BAABLX010000009">
    <property type="protein sequence ID" value="GAA4939491.1"/>
    <property type="molecule type" value="Genomic_DNA"/>
</dbReference>
<dbReference type="GO" id="GO:0005886">
    <property type="term" value="C:plasma membrane"/>
    <property type="evidence" value="ECO:0007669"/>
    <property type="project" value="UniProtKB-SubCell"/>
</dbReference>
<evidence type="ECO:0000256" key="4">
    <source>
        <dbReference type="ARBA" id="ARBA00022679"/>
    </source>
</evidence>
<keyword evidence="2" id="KW-1003">Cell membrane</keyword>
<accession>A0AAV3U0W8</accession>
<evidence type="ECO:0000256" key="5">
    <source>
        <dbReference type="ARBA" id="ARBA00023136"/>
    </source>
</evidence>
<keyword evidence="3" id="KW-0328">Glycosyltransferase</keyword>
<dbReference type="RefSeq" id="WP_345420122.1">
    <property type="nucleotide sequence ID" value="NZ_AP031496.1"/>
</dbReference>
<dbReference type="Gene3D" id="3.90.550.10">
    <property type="entry name" value="Spore Coat Polysaccharide Biosynthesis Protein SpsA, Chain A"/>
    <property type="match status" value="1"/>
</dbReference>
<evidence type="ECO:0000256" key="1">
    <source>
        <dbReference type="ARBA" id="ARBA00004236"/>
    </source>
</evidence>
<dbReference type="PANTHER" id="PTHR43646:SF2">
    <property type="entry name" value="GLYCOSYLTRANSFERASE 2-LIKE DOMAIN-CONTAINING PROTEIN"/>
    <property type="match status" value="1"/>
</dbReference>
<dbReference type="GO" id="GO:0016757">
    <property type="term" value="F:glycosyltransferase activity"/>
    <property type="evidence" value="ECO:0007669"/>
    <property type="project" value="UniProtKB-KW"/>
</dbReference>
<comment type="subcellular location">
    <subcellularLocation>
        <location evidence="1">Cell membrane</location>
    </subcellularLocation>
</comment>
<dbReference type="InterPro" id="IPR001173">
    <property type="entry name" value="Glyco_trans_2-like"/>
</dbReference>
<dbReference type="Pfam" id="PF00535">
    <property type="entry name" value="Glycos_transf_2"/>
    <property type="match status" value="1"/>
</dbReference>
<evidence type="ECO:0000313" key="7">
    <source>
        <dbReference type="EMBL" id="GAA4939491.1"/>
    </source>
</evidence>
<dbReference type="NCBIfam" id="TIGR04283">
    <property type="entry name" value="glyco_like_mftF"/>
    <property type="match status" value="1"/>
</dbReference>